<dbReference type="AlphaFoldDB" id="F3QST7"/>
<name>F3QST7_9BACT</name>
<evidence type="ECO:0000313" key="1">
    <source>
        <dbReference type="EMBL" id="EGG55083.1"/>
    </source>
</evidence>
<dbReference type="EMBL" id="AFBR01000033">
    <property type="protein sequence ID" value="EGG55083.1"/>
    <property type="molecule type" value="Genomic_DNA"/>
</dbReference>
<reference evidence="1 2" key="1">
    <citation type="submission" date="2011-02" db="EMBL/GenBank/DDBJ databases">
        <authorList>
            <person name="Weinstock G."/>
            <person name="Sodergren E."/>
            <person name="Clifton S."/>
            <person name="Fulton L."/>
            <person name="Fulton B."/>
            <person name="Courtney L."/>
            <person name="Fronick C."/>
            <person name="Harrison M."/>
            <person name="Strong C."/>
            <person name="Farmer C."/>
            <person name="Delahaunty K."/>
            <person name="Markovic C."/>
            <person name="Hall O."/>
            <person name="Minx P."/>
            <person name="Tomlinson C."/>
            <person name="Mitreva M."/>
            <person name="Hou S."/>
            <person name="Chen J."/>
            <person name="Wollam A."/>
            <person name="Pepin K.H."/>
            <person name="Johnson M."/>
            <person name="Bhonagiri V."/>
            <person name="Zhang X."/>
            <person name="Suruliraj S."/>
            <person name="Warren W."/>
            <person name="Chinwalla A."/>
            <person name="Mardis E.R."/>
            <person name="Wilson R.K."/>
        </authorList>
    </citation>
    <scope>NUCLEOTIDE SEQUENCE [LARGE SCALE GENOMIC DNA]</scope>
    <source>
        <strain evidence="1 2">YIT 11841</strain>
    </source>
</reference>
<dbReference type="STRING" id="762982.HMPREF9442_01251"/>
<dbReference type="GeneID" id="98396143"/>
<dbReference type="HOGENOM" id="CLU_035111_0_0_10"/>
<keyword evidence="2" id="KW-1185">Reference proteome</keyword>
<sequence length="448" mass="52708">MRIRFFFIFIVGGCIWSTMVGARIKRGNMVDTLAMNAIVDKYTAMLNTLVMVTDSLQPDSNVRYTPYYFRLFAPGTLYNAPLKQEFGITWEPSLPGREKDVPALLDDKDAGQLILEEENRMLMYTYVNSPWLIRITESDLVKAGGLQKEVLPELPPVSHLVENEINVDFTQDVDTVRLAVRRPNFWKFKGDYSFQFTQNYYSENWYQGGDNNYTMLALATMEANFNNKQKIQWDNKLEMRLGFQTSKTDEKHKLKTNDDLLRLTTKIGYKATKHWFYTLQVQAYTQFYPSFKANSDEVSSDFLSPFNLVVSLGMDYKLELKRFKGSANLSPVAYNFRSVERRSLFGNFGLESGRSMYNNFGPNITVNYSWEIWKNVKWDARIYWFSNLEQTDIEWENTFTFTINRFLNSKLFLYPRIDDSSENYRNEDKKFSYLMFKEWFSLGVNYSF</sequence>
<dbReference type="eggNOG" id="COG3137">
    <property type="taxonomic scope" value="Bacteria"/>
</dbReference>
<comment type="caution">
    <text evidence="1">The sequence shown here is derived from an EMBL/GenBank/DDBJ whole genome shotgun (WGS) entry which is preliminary data.</text>
</comment>
<dbReference type="Proteomes" id="UP000005546">
    <property type="component" value="Unassembled WGS sequence"/>
</dbReference>
<proteinExistence type="predicted"/>
<accession>F3QST7</accession>
<dbReference type="Pfam" id="PF11276">
    <property type="entry name" value="DUF3078"/>
    <property type="match status" value="1"/>
</dbReference>
<evidence type="ECO:0008006" key="3">
    <source>
        <dbReference type="Google" id="ProtNLM"/>
    </source>
</evidence>
<protein>
    <recommendedName>
        <fullName evidence="3">DUF3078 domain-containing protein</fullName>
    </recommendedName>
</protein>
<gene>
    <name evidence="1" type="ORF">HMPREF9442_01251</name>
</gene>
<organism evidence="1 2">
    <name type="scientific">Paraprevotella xylaniphila YIT 11841</name>
    <dbReference type="NCBI Taxonomy" id="762982"/>
    <lineage>
        <taxon>Bacteria</taxon>
        <taxon>Pseudomonadati</taxon>
        <taxon>Bacteroidota</taxon>
        <taxon>Bacteroidia</taxon>
        <taxon>Bacteroidales</taxon>
        <taxon>Prevotellaceae</taxon>
        <taxon>Paraprevotella</taxon>
    </lineage>
</organism>
<evidence type="ECO:0000313" key="2">
    <source>
        <dbReference type="Proteomes" id="UP000005546"/>
    </source>
</evidence>
<dbReference type="RefSeq" id="WP_008626223.1">
    <property type="nucleotide sequence ID" value="NZ_LR215980.1"/>
</dbReference>
<dbReference type="InterPro" id="IPR021428">
    <property type="entry name" value="DUF3078"/>
</dbReference>